<dbReference type="Pfam" id="PF03841">
    <property type="entry name" value="SelA"/>
    <property type="match status" value="1"/>
</dbReference>
<reference evidence="11" key="1">
    <citation type="submission" date="2016-10" db="EMBL/GenBank/DDBJ databases">
        <authorList>
            <person name="Varghese N."/>
            <person name="Submissions S."/>
        </authorList>
    </citation>
    <scope>NUCLEOTIDE SEQUENCE [LARGE SCALE GENOMIC DNA]</scope>
    <source>
        <strain evidence="11">DSM 17044</strain>
    </source>
</reference>
<dbReference type="InterPro" id="IPR018319">
    <property type="entry name" value="SelA-like"/>
</dbReference>
<dbReference type="Gene3D" id="3.40.640.10">
    <property type="entry name" value="Type I PLP-dependent aspartate aminotransferase-like (Major domain)"/>
    <property type="match status" value="1"/>
</dbReference>
<dbReference type="EMBL" id="FOAP01000012">
    <property type="protein sequence ID" value="SEM16776.1"/>
    <property type="molecule type" value="Genomic_DNA"/>
</dbReference>
<dbReference type="PANTHER" id="PTHR32328:SF0">
    <property type="entry name" value="L-SERYL-TRNA(SEC) SELENIUM TRANSFERASE"/>
    <property type="match status" value="1"/>
</dbReference>
<accession>A0A1H7W5I5</accession>
<keyword evidence="6 8" id="KW-0711">Selenium</keyword>
<dbReference type="GO" id="GO:0004125">
    <property type="term" value="F:L-seryl-tRNA(Sec) selenium transferase activity"/>
    <property type="evidence" value="ECO:0007669"/>
    <property type="project" value="UniProtKB-UniRule"/>
</dbReference>
<comment type="pathway">
    <text evidence="8">Aminoacyl-tRNA biosynthesis; selenocysteinyl-tRNA(Sec) biosynthesis; selenocysteinyl-tRNA(Sec) from L-seryl-tRNA(Sec) (bacterial route): step 1/1.</text>
</comment>
<evidence type="ECO:0000256" key="7">
    <source>
        <dbReference type="ARBA" id="ARBA00044507"/>
    </source>
</evidence>
<evidence type="ECO:0000256" key="5">
    <source>
        <dbReference type="ARBA" id="ARBA00022917"/>
    </source>
</evidence>
<comment type="catalytic activity">
    <reaction evidence="8">
        <text>L-seryl-tRNA(Sec) + selenophosphate + H(+) = L-selenocysteinyl-tRNA(Sec) + phosphate</text>
        <dbReference type="Rhea" id="RHEA:22728"/>
        <dbReference type="Rhea" id="RHEA-COMP:9742"/>
        <dbReference type="Rhea" id="RHEA-COMP:9743"/>
        <dbReference type="ChEBI" id="CHEBI:15378"/>
        <dbReference type="ChEBI" id="CHEBI:16144"/>
        <dbReference type="ChEBI" id="CHEBI:43474"/>
        <dbReference type="ChEBI" id="CHEBI:78533"/>
        <dbReference type="ChEBI" id="CHEBI:78573"/>
        <dbReference type="EC" id="2.9.1.1"/>
    </reaction>
</comment>
<comment type="subcellular location">
    <subcellularLocation>
        <location evidence="8">Cytoplasm</location>
    </subcellularLocation>
</comment>
<dbReference type="AlphaFoldDB" id="A0A1H7W5I5"/>
<keyword evidence="4 8" id="KW-0663">Pyridoxal phosphate</keyword>
<evidence type="ECO:0000313" key="10">
    <source>
        <dbReference type="EMBL" id="SEM16776.1"/>
    </source>
</evidence>
<dbReference type="InterPro" id="IPR015424">
    <property type="entry name" value="PyrdxlP-dep_Trfase"/>
</dbReference>
<gene>
    <name evidence="8" type="primary">selA</name>
    <name evidence="10" type="ORF">SAMN05444354_112163</name>
</gene>
<dbReference type="InterPro" id="IPR015421">
    <property type="entry name" value="PyrdxlP-dep_Trfase_major"/>
</dbReference>
<dbReference type="HAMAP" id="MF_00423">
    <property type="entry name" value="SelA"/>
    <property type="match status" value="1"/>
</dbReference>
<dbReference type="SUPFAM" id="SSF53383">
    <property type="entry name" value="PLP-dependent transferases"/>
    <property type="match status" value="1"/>
</dbReference>
<dbReference type="GO" id="GO:0001514">
    <property type="term" value="P:selenocysteine incorporation"/>
    <property type="evidence" value="ECO:0007669"/>
    <property type="project" value="UniProtKB-UniRule"/>
</dbReference>
<keyword evidence="2 8" id="KW-0963">Cytoplasm</keyword>
<evidence type="ECO:0000256" key="2">
    <source>
        <dbReference type="ARBA" id="ARBA00022490"/>
    </source>
</evidence>
<dbReference type="InterPro" id="IPR004534">
    <property type="entry name" value="SelA_trans"/>
</dbReference>
<keyword evidence="5 8" id="KW-0648">Protein biosynthesis</keyword>
<comment type="function">
    <text evidence="8">Converts seryl-tRNA(Sec) to selenocysteinyl-tRNA(Sec) required for selenoprotein biosynthesis.</text>
</comment>
<dbReference type="NCBIfam" id="TIGR00474">
    <property type="entry name" value="selA"/>
    <property type="match status" value="1"/>
</dbReference>
<dbReference type="RefSeq" id="WP_075008607.1">
    <property type="nucleotide sequence ID" value="NZ_FOAP01000012.1"/>
</dbReference>
<evidence type="ECO:0000256" key="8">
    <source>
        <dbReference type="HAMAP-Rule" id="MF_00423"/>
    </source>
</evidence>
<evidence type="ECO:0000256" key="6">
    <source>
        <dbReference type="ARBA" id="ARBA00023266"/>
    </source>
</evidence>
<dbReference type="GO" id="GO:0001717">
    <property type="term" value="P:conversion of seryl-tRNAsec to selenocys-tRNAsec"/>
    <property type="evidence" value="ECO:0007669"/>
    <property type="project" value="UniProtKB-UniRule"/>
</dbReference>
<dbReference type="EC" id="2.9.1.1" evidence="8"/>
<dbReference type="OrthoDB" id="9787096at2"/>
<name>A0A1H7W5I5_STIAU</name>
<sequence>MGAPSKRGESGKNALLRSLPSIEQLLRRPSLEPRLAALPRARAVAALRLAVERVRGRLLRGEARPFEDADVDGALRSLLTPRLRPVLNATGVVLHTNLGRAPLAAEAVARVAAVARGYSNLEYDLEEGERGSRYAPVVELLTALTGAEDVLVVNNGAGAALLVLAALAAGKECVVSRGELVEIGGGFRVPDVMRQSGARLVEVGTTNRTRRSDYEAALTPDTGLLVKVHRSNFEMVGFTEEVAVGELATLGQARGVPVFQDLGSGLLVPLSGEGLTAEPSVRHSVAAGVDVVAFSGDKLLGGPQAGIIVGRKALLSRIKAHPLTRALRVDKMTVAALEATLELYRDGRPEAVPTWRLLAQPSEVLQARAERLRELLAARGVRARVGAVSGQVGGGAMPLARLPSFACILTVQEPEGFLEALRGAEVPVIGRIADGEVLLDVRCLAEDDLGPVAEAVVGTAGQERGP</sequence>
<feature type="modified residue" description="N6-(pyridoxal phosphate)lysine" evidence="8 9">
    <location>
        <position position="298"/>
    </location>
</feature>
<dbReference type="UniPathway" id="UPA00906">
    <property type="reaction ID" value="UER00896"/>
</dbReference>
<protein>
    <recommendedName>
        <fullName evidence="8">L-seryl-tRNA(Sec) selenium transferase</fullName>
        <ecNumber evidence="8">2.9.1.1</ecNumber>
    </recommendedName>
    <alternativeName>
        <fullName evidence="8">Selenocysteine synthase</fullName>
        <shortName evidence="8">Sec synthase</shortName>
    </alternativeName>
    <alternativeName>
        <fullName evidence="8">Selenocysteinyl-tRNA(Sec) synthase</fullName>
    </alternativeName>
</protein>
<evidence type="ECO:0000256" key="4">
    <source>
        <dbReference type="ARBA" id="ARBA00022898"/>
    </source>
</evidence>
<keyword evidence="3 8" id="KW-0808">Transferase</keyword>
<dbReference type="PANTHER" id="PTHR32328">
    <property type="entry name" value="L-SERYL-TRNA(SEC) SELENIUM TRANSFERASE"/>
    <property type="match status" value="1"/>
</dbReference>
<evidence type="ECO:0000313" key="11">
    <source>
        <dbReference type="Proteomes" id="UP000182719"/>
    </source>
</evidence>
<proteinExistence type="inferred from homology"/>
<comment type="cofactor">
    <cofactor evidence="1 8 9">
        <name>pyridoxal 5'-phosphate</name>
        <dbReference type="ChEBI" id="CHEBI:597326"/>
    </cofactor>
</comment>
<dbReference type="Proteomes" id="UP000182719">
    <property type="component" value="Unassembled WGS sequence"/>
</dbReference>
<evidence type="ECO:0000256" key="1">
    <source>
        <dbReference type="ARBA" id="ARBA00001933"/>
    </source>
</evidence>
<evidence type="ECO:0000256" key="3">
    <source>
        <dbReference type="ARBA" id="ARBA00022679"/>
    </source>
</evidence>
<dbReference type="Gene3D" id="3.90.1150.180">
    <property type="match status" value="1"/>
</dbReference>
<keyword evidence="11" id="KW-1185">Reference proteome</keyword>
<organism evidence="10 11">
    <name type="scientific">Stigmatella aurantiaca</name>
    <dbReference type="NCBI Taxonomy" id="41"/>
    <lineage>
        <taxon>Bacteria</taxon>
        <taxon>Pseudomonadati</taxon>
        <taxon>Myxococcota</taxon>
        <taxon>Myxococcia</taxon>
        <taxon>Myxococcales</taxon>
        <taxon>Cystobacterineae</taxon>
        <taxon>Archangiaceae</taxon>
        <taxon>Stigmatella</taxon>
    </lineage>
</organism>
<evidence type="ECO:0000256" key="9">
    <source>
        <dbReference type="PIRSR" id="PIRSR618319-50"/>
    </source>
</evidence>
<comment type="similarity">
    <text evidence="7 8">Belongs to the SelA family.</text>
</comment>
<dbReference type="GO" id="GO:0005737">
    <property type="term" value="C:cytoplasm"/>
    <property type="evidence" value="ECO:0007669"/>
    <property type="project" value="UniProtKB-SubCell"/>
</dbReference>